<comment type="function">
    <text evidence="9">Has a role in transport between endoplasmic reticulum and Golgi.</text>
</comment>
<dbReference type="PANTHER" id="PTHR14083:SF0">
    <property type="entry name" value="YIP1D-INTERACTING FACTOR 1, ISOFORM C"/>
    <property type="match status" value="1"/>
</dbReference>
<dbReference type="RefSeq" id="XP_033604879.1">
    <property type="nucleotide sequence ID" value="XM_033739143.1"/>
</dbReference>
<feature type="region of interest" description="Disordered" evidence="10">
    <location>
        <begin position="1"/>
        <end position="64"/>
    </location>
</feature>
<evidence type="ECO:0000256" key="5">
    <source>
        <dbReference type="ARBA" id="ARBA00022927"/>
    </source>
</evidence>
<dbReference type="EMBL" id="ML996565">
    <property type="protein sequence ID" value="KAF2762428.1"/>
    <property type="molecule type" value="Genomic_DNA"/>
</dbReference>
<dbReference type="Pfam" id="PF03878">
    <property type="entry name" value="YIF1"/>
    <property type="match status" value="1"/>
</dbReference>
<dbReference type="PANTHER" id="PTHR14083">
    <property type="entry name" value="YIP1 INTERACTING FACTOR HOMOLOG YIF1 PROTEIN"/>
    <property type="match status" value="1"/>
</dbReference>
<dbReference type="GO" id="GO:0005793">
    <property type="term" value="C:endoplasmic reticulum-Golgi intermediate compartment"/>
    <property type="evidence" value="ECO:0007669"/>
    <property type="project" value="UniProtKB-UniRule"/>
</dbReference>
<name>A0A6A6WI05_9PEZI</name>
<feature type="transmembrane region" description="Helical" evidence="9">
    <location>
        <begin position="324"/>
        <end position="341"/>
    </location>
</feature>
<dbReference type="OrthoDB" id="337750at2759"/>
<dbReference type="InterPro" id="IPR005578">
    <property type="entry name" value="Yif1_fam"/>
</dbReference>
<proteinExistence type="inferred from homology"/>
<gene>
    <name evidence="11" type="ORF">EJ05DRAFT_1304</name>
</gene>
<feature type="compositionally biased region" description="Pro residues" evidence="10">
    <location>
        <begin position="7"/>
        <end position="18"/>
    </location>
</feature>
<keyword evidence="5 9" id="KW-0653">Protein transport</keyword>
<dbReference type="AlphaFoldDB" id="A0A6A6WI05"/>
<feature type="transmembrane region" description="Helical" evidence="9">
    <location>
        <begin position="163"/>
        <end position="183"/>
    </location>
</feature>
<evidence type="ECO:0000256" key="2">
    <source>
        <dbReference type="ARBA" id="ARBA00022448"/>
    </source>
</evidence>
<comment type="similarity">
    <text evidence="1 9">Belongs to the YIF1 family.</text>
</comment>
<dbReference type="GO" id="GO:0030134">
    <property type="term" value="C:COPII-coated ER to Golgi transport vesicle"/>
    <property type="evidence" value="ECO:0007669"/>
    <property type="project" value="TreeGrafter"/>
</dbReference>
<keyword evidence="8 9" id="KW-0472">Membrane</keyword>
<keyword evidence="7 9" id="KW-0333">Golgi apparatus</keyword>
<dbReference type="GO" id="GO:0006888">
    <property type="term" value="P:endoplasmic reticulum to Golgi vesicle-mediated transport"/>
    <property type="evidence" value="ECO:0007669"/>
    <property type="project" value="UniProtKB-UniRule"/>
</dbReference>
<reference evidence="11" key="1">
    <citation type="journal article" date="2020" name="Stud. Mycol.">
        <title>101 Dothideomycetes genomes: a test case for predicting lifestyles and emergence of pathogens.</title>
        <authorList>
            <person name="Haridas S."/>
            <person name="Albert R."/>
            <person name="Binder M."/>
            <person name="Bloem J."/>
            <person name="Labutti K."/>
            <person name="Salamov A."/>
            <person name="Andreopoulos B."/>
            <person name="Baker S."/>
            <person name="Barry K."/>
            <person name="Bills G."/>
            <person name="Bluhm B."/>
            <person name="Cannon C."/>
            <person name="Castanera R."/>
            <person name="Culley D."/>
            <person name="Daum C."/>
            <person name="Ezra D."/>
            <person name="Gonzalez J."/>
            <person name="Henrissat B."/>
            <person name="Kuo A."/>
            <person name="Liang C."/>
            <person name="Lipzen A."/>
            <person name="Lutzoni F."/>
            <person name="Magnuson J."/>
            <person name="Mondo S."/>
            <person name="Nolan M."/>
            <person name="Ohm R."/>
            <person name="Pangilinan J."/>
            <person name="Park H.-J."/>
            <person name="Ramirez L."/>
            <person name="Alfaro M."/>
            <person name="Sun H."/>
            <person name="Tritt A."/>
            <person name="Yoshinaga Y."/>
            <person name="Zwiers L.-H."/>
            <person name="Turgeon B."/>
            <person name="Goodwin S."/>
            <person name="Spatafora J."/>
            <person name="Crous P."/>
            <person name="Grigoriev I."/>
        </authorList>
    </citation>
    <scope>NUCLEOTIDE SEQUENCE</scope>
    <source>
        <strain evidence="11">CBS 121739</strain>
    </source>
</reference>
<evidence type="ECO:0000256" key="4">
    <source>
        <dbReference type="ARBA" id="ARBA00022824"/>
    </source>
</evidence>
<keyword evidence="2 9" id="KW-0813">Transport</keyword>
<keyword evidence="4 9" id="KW-0256">Endoplasmic reticulum</keyword>
<accession>A0A6A6WI05</accession>
<protein>
    <recommendedName>
        <fullName evidence="9">Protein YIF1</fullName>
    </recommendedName>
</protein>
<evidence type="ECO:0000256" key="7">
    <source>
        <dbReference type="ARBA" id="ARBA00023034"/>
    </source>
</evidence>
<organism evidence="11 12">
    <name type="scientific">Pseudovirgaria hyperparasitica</name>
    <dbReference type="NCBI Taxonomy" id="470096"/>
    <lineage>
        <taxon>Eukaryota</taxon>
        <taxon>Fungi</taxon>
        <taxon>Dikarya</taxon>
        <taxon>Ascomycota</taxon>
        <taxon>Pezizomycotina</taxon>
        <taxon>Dothideomycetes</taxon>
        <taxon>Dothideomycetes incertae sedis</taxon>
        <taxon>Acrospermales</taxon>
        <taxon>Acrospermaceae</taxon>
        <taxon>Pseudovirgaria</taxon>
    </lineage>
</organism>
<evidence type="ECO:0000256" key="6">
    <source>
        <dbReference type="ARBA" id="ARBA00022989"/>
    </source>
</evidence>
<evidence type="ECO:0000256" key="1">
    <source>
        <dbReference type="ARBA" id="ARBA00009727"/>
    </source>
</evidence>
<dbReference type="GO" id="GO:0005789">
    <property type="term" value="C:endoplasmic reticulum membrane"/>
    <property type="evidence" value="ECO:0007669"/>
    <property type="project" value="UniProtKB-SubCell"/>
</dbReference>
<evidence type="ECO:0000313" key="11">
    <source>
        <dbReference type="EMBL" id="KAF2762428.1"/>
    </source>
</evidence>
<dbReference type="GO" id="GO:0015031">
    <property type="term" value="P:protein transport"/>
    <property type="evidence" value="ECO:0007669"/>
    <property type="project" value="UniProtKB-KW"/>
</dbReference>
<feature type="transmembrane region" description="Helical" evidence="9">
    <location>
        <begin position="195"/>
        <end position="219"/>
    </location>
</feature>
<keyword evidence="12" id="KW-1185">Reference proteome</keyword>
<evidence type="ECO:0000256" key="8">
    <source>
        <dbReference type="ARBA" id="ARBA00023136"/>
    </source>
</evidence>
<dbReference type="GO" id="GO:0000139">
    <property type="term" value="C:Golgi membrane"/>
    <property type="evidence" value="ECO:0007669"/>
    <property type="project" value="UniProtKB-SubCell"/>
</dbReference>
<evidence type="ECO:0000256" key="3">
    <source>
        <dbReference type="ARBA" id="ARBA00022692"/>
    </source>
</evidence>
<evidence type="ECO:0000256" key="10">
    <source>
        <dbReference type="SAM" id="MobiDB-lite"/>
    </source>
</evidence>
<dbReference type="Proteomes" id="UP000799437">
    <property type="component" value="Unassembled WGS sequence"/>
</dbReference>
<sequence>MHRGQYNPPPAHSPPLHHPVPQHVSTVPQLRSPPPPTPQSQQGGYTPQQGQQQHQGVPFGYPNAFTDFASDPTAQLGIQATKHALAAGQGWAGAAVNRYIDIPALKHLFNVSNSYVLTKTYVILFPWRHRPWSRQQRMSHSHADPSSGGEYLPPREDINSPDLYIPTMTFVTYILLNAVLAGVKGTYHPRLLSMNFGTTASVLLIEFLFLKGACYFLSIRGPTSPSGANSQWLELIAYSGYKFIGIIFTLLITSILGGSTNAHWGWLSWSIFLYCFLANGLFYVRSLRWMLLPDSAAGGMEWGAPQPGVGVHAARAQKGRRTKFLFAHSYVAQLFFMWILTR</sequence>
<feature type="compositionally biased region" description="Low complexity" evidence="10">
    <location>
        <begin position="39"/>
        <end position="60"/>
    </location>
</feature>
<dbReference type="GeneID" id="54480197"/>
<feature type="transmembrane region" description="Helical" evidence="9">
    <location>
        <begin position="240"/>
        <end position="258"/>
    </location>
</feature>
<evidence type="ECO:0000313" key="12">
    <source>
        <dbReference type="Proteomes" id="UP000799437"/>
    </source>
</evidence>
<comment type="subcellular location">
    <subcellularLocation>
        <location evidence="9">Endoplasmic reticulum membrane</location>
        <topology evidence="9">Multi-pass membrane protein</topology>
    </subcellularLocation>
    <subcellularLocation>
        <location evidence="9">Golgi apparatus membrane</location>
        <topology evidence="9">Multi-pass membrane protein</topology>
    </subcellularLocation>
</comment>
<keyword evidence="6 9" id="KW-1133">Transmembrane helix</keyword>
<keyword evidence="3 9" id="KW-0812">Transmembrane</keyword>
<evidence type="ECO:0000256" key="9">
    <source>
        <dbReference type="RuleBase" id="RU368073"/>
    </source>
</evidence>
<feature type="transmembrane region" description="Helical" evidence="9">
    <location>
        <begin position="264"/>
        <end position="284"/>
    </location>
</feature>